<dbReference type="Pfam" id="PF01575">
    <property type="entry name" value="MaoC_dehydratas"/>
    <property type="match status" value="1"/>
</dbReference>
<organism evidence="2 3">
    <name type="scientific">Falsiroseomonas stagni DSM 19981</name>
    <dbReference type="NCBI Taxonomy" id="1123062"/>
    <lineage>
        <taxon>Bacteria</taxon>
        <taxon>Pseudomonadati</taxon>
        <taxon>Pseudomonadota</taxon>
        <taxon>Alphaproteobacteria</taxon>
        <taxon>Acetobacterales</taxon>
        <taxon>Roseomonadaceae</taxon>
        <taxon>Falsiroseomonas</taxon>
    </lineage>
</organism>
<dbReference type="Gene3D" id="3.10.129.10">
    <property type="entry name" value="Hotdog Thioesterase"/>
    <property type="match status" value="1"/>
</dbReference>
<evidence type="ECO:0000259" key="1">
    <source>
        <dbReference type="Pfam" id="PF01575"/>
    </source>
</evidence>
<feature type="domain" description="MaoC-like" evidence="1">
    <location>
        <begin position="13"/>
        <end position="117"/>
    </location>
</feature>
<keyword evidence="3" id="KW-1185">Reference proteome</keyword>
<name>A0A1I4C9V3_9PROT</name>
<dbReference type="InterPro" id="IPR029069">
    <property type="entry name" value="HotDog_dom_sf"/>
</dbReference>
<dbReference type="AlphaFoldDB" id="A0A1I4C9V3"/>
<accession>A0A1I4C9V3</accession>
<reference evidence="2 3" key="1">
    <citation type="submission" date="2016-10" db="EMBL/GenBank/DDBJ databases">
        <authorList>
            <person name="de Groot N.N."/>
        </authorList>
    </citation>
    <scope>NUCLEOTIDE SEQUENCE [LARGE SCALE GENOMIC DNA]</scope>
    <source>
        <strain evidence="2 3">DSM 19981</strain>
    </source>
</reference>
<dbReference type="STRING" id="1123062.SAMN02745775_10721"/>
<sequence>MTPLNSLDELSPGQEFDLGRFALPRQEVLDFAGKYDPQYFHLDEEAAKGSIFGGLVASGLHTLSSAIGHLVRSGLISRINLAGGGMELSWPAPLPPDTEVAFTLGVVEIRPSRSKPEMGIAKLRYLLRRVDTGAVVLDAVATHFMKR</sequence>
<protein>
    <submittedName>
        <fullName evidence="2">Acyl dehydratase</fullName>
    </submittedName>
</protein>
<evidence type="ECO:0000313" key="2">
    <source>
        <dbReference type="EMBL" id="SFK77097.1"/>
    </source>
</evidence>
<evidence type="ECO:0000313" key="3">
    <source>
        <dbReference type="Proteomes" id="UP000199473"/>
    </source>
</evidence>
<dbReference type="RefSeq" id="WP_175534001.1">
    <property type="nucleotide sequence ID" value="NZ_FOSQ01000007.1"/>
</dbReference>
<gene>
    <name evidence="2" type="ORF">SAMN02745775_10721</name>
</gene>
<dbReference type="Proteomes" id="UP000199473">
    <property type="component" value="Unassembled WGS sequence"/>
</dbReference>
<proteinExistence type="predicted"/>
<dbReference type="EMBL" id="FOSQ01000007">
    <property type="protein sequence ID" value="SFK77097.1"/>
    <property type="molecule type" value="Genomic_DNA"/>
</dbReference>
<dbReference type="InterPro" id="IPR002539">
    <property type="entry name" value="MaoC-like_dom"/>
</dbReference>
<dbReference type="SUPFAM" id="SSF54637">
    <property type="entry name" value="Thioesterase/thiol ester dehydrase-isomerase"/>
    <property type="match status" value="1"/>
</dbReference>